<feature type="domain" description="Xylanolytic transcriptional activator regulatory" evidence="6">
    <location>
        <begin position="296"/>
        <end position="372"/>
    </location>
</feature>
<keyword evidence="3" id="KW-0238">DNA-binding</keyword>
<dbReference type="InterPro" id="IPR051089">
    <property type="entry name" value="prtT"/>
</dbReference>
<evidence type="ECO:0000313" key="8">
    <source>
        <dbReference type="Proteomes" id="UP000383932"/>
    </source>
</evidence>
<protein>
    <submittedName>
        <fullName evidence="7">Protein priB</fullName>
    </submittedName>
</protein>
<dbReference type="PANTHER" id="PTHR31845:SF19">
    <property type="entry name" value="TRANSCRIPTION FACTOR DOMAIN-CONTAINING PROTEIN"/>
    <property type="match status" value="1"/>
</dbReference>
<dbReference type="SMART" id="SM00906">
    <property type="entry name" value="Fungal_trans"/>
    <property type="match status" value="1"/>
</dbReference>
<reference evidence="7 8" key="1">
    <citation type="journal article" date="2019" name="Fungal Biol. Biotechnol.">
        <title>Draft genome sequence of fastidious pathogen Ceratobasidium theobromae, which causes vascular-streak dieback in Theobroma cacao.</title>
        <authorList>
            <person name="Ali S.S."/>
            <person name="Asman A."/>
            <person name="Shao J."/>
            <person name="Firmansyah A.P."/>
            <person name="Susilo A.W."/>
            <person name="Rosmana A."/>
            <person name="McMahon P."/>
            <person name="Junaid M."/>
            <person name="Guest D."/>
            <person name="Kheng T.Y."/>
            <person name="Meinhardt L.W."/>
            <person name="Bailey B.A."/>
        </authorList>
    </citation>
    <scope>NUCLEOTIDE SEQUENCE [LARGE SCALE GENOMIC DNA]</scope>
    <source>
        <strain evidence="7 8">CT2</strain>
    </source>
</reference>
<dbReference type="InterPro" id="IPR007219">
    <property type="entry name" value="XnlR_reg_dom"/>
</dbReference>
<keyword evidence="4" id="KW-0804">Transcription</keyword>
<evidence type="ECO:0000259" key="6">
    <source>
        <dbReference type="SMART" id="SM00906"/>
    </source>
</evidence>
<evidence type="ECO:0000256" key="4">
    <source>
        <dbReference type="ARBA" id="ARBA00023163"/>
    </source>
</evidence>
<evidence type="ECO:0000256" key="5">
    <source>
        <dbReference type="ARBA" id="ARBA00023242"/>
    </source>
</evidence>
<gene>
    <name evidence="7" type="ORF">CTheo_5521</name>
</gene>
<dbReference type="GO" id="GO:0006351">
    <property type="term" value="P:DNA-templated transcription"/>
    <property type="evidence" value="ECO:0007669"/>
    <property type="project" value="InterPro"/>
</dbReference>
<dbReference type="OrthoDB" id="39175at2759"/>
<comment type="caution">
    <text evidence="7">The sequence shown here is derived from an EMBL/GenBank/DDBJ whole genome shotgun (WGS) entry which is preliminary data.</text>
</comment>
<keyword evidence="2" id="KW-0805">Transcription regulation</keyword>
<dbReference type="EMBL" id="SSOP01000128">
    <property type="protein sequence ID" value="KAB5591026.1"/>
    <property type="molecule type" value="Genomic_DNA"/>
</dbReference>
<dbReference type="Proteomes" id="UP000383932">
    <property type="component" value="Unassembled WGS sequence"/>
</dbReference>
<dbReference type="GO" id="GO:0005634">
    <property type="term" value="C:nucleus"/>
    <property type="evidence" value="ECO:0007669"/>
    <property type="project" value="UniProtKB-SubCell"/>
</dbReference>
<keyword evidence="8" id="KW-1185">Reference proteome</keyword>
<organism evidence="7 8">
    <name type="scientific">Ceratobasidium theobromae</name>
    <dbReference type="NCBI Taxonomy" id="1582974"/>
    <lineage>
        <taxon>Eukaryota</taxon>
        <taxon>Fungi</taxon>
        <taxon>Dikarya</taxon>
        <taxon>Basidiomycota</taxon>
        <taxon>Agaricomycotina</taxon>
        <taxon>Agaricomycetes</taxon>
        <taxon>Cantharellales</taxon>
        <taxon>Ceratobasidiaceae</taxon>
        <taxon>Ceratobasidium</taxon>
    </lineage>
</organism>
<comment type="subcellular location">
    <subcellularLocation>
        <location evidence="1">Nucleus</location>
    </subcellularLocation>
</comment>
<evidence type="ECO:0000256" key="1">
    <source>
        <dbReference type="ARBA" id="ARBA00004123"/>
    </source>
</evidence>
<sequence length="618" mass="70122">MDSSTSTLGSMSWAMPRDSLSMNNNLGQNPNAIEVLAQNADTQLNVREIQWSPMAVSTALTHRISGACANCKKIKVGKSPFAYRLTFDLKIELGPIDEIERFLRQLEQKQDIIDGLLRVVSNSRNDDLQPSDAAETWKWIEPTARPPMDKSQVGAVNIEYFRRQYISHHYLRRIIMERRMLPEILMADVVTNVDDVKHLFKIFYEKINVTTGILDPVVYTVSEVQARRPFLFTVICAIASRYWIERPELYPVLIEHAKSLAAITITDGWKSLEDCQAYLLLSLYPPPTQNPAENQSSLYLGCAIRMAMELNFDMHKDPRFTDETQEKEVLNGIRTRMACFNMDRTLATRLGRPITIEEDYVVRHSRGWWSCSRYNMGLDVHTYYYTQLLRIVSRYLGLIHSNPDTLSGFNENIDFGQITCAFDGEMEQFRRDAQGAYFTEPNSHDSAHLYSFALSVSSASDVLRITVEDLPIHDIHRYSPDEHWTWPLSAAAFLIKLAKPHTILSPKLIASQFRSRSSLSLIGKLIIVLERTAIGDQHTLGLYARMLRRMLDEPGIHIGEPAPSMVGVECSTGSDATLPEMTSDTLEELAQAARNLSLTGDFWHNALLPGTWGISDVP</sequence>
<proteinExistence type="predicted"/>
<evidence type="ECO:0000256" key="3">
    <source>
        <dbReference type="ARBA" id="ARBA00023125"/>
    </source>
</evidence>
<dbReference type="Pfam" id="PF04082">
    <property type="entry name" value="Fungal_trans"/>
    <property type="match status" value="1"/>
</dbReference>
<dbReference type="GO" id="GO:0008270">
    <property type="term" value="F:zinc ion binding"/>
    <property type="evidence" value="ECO:0007669"/>
    <property type="project" value="InterPro"/>
</dbReference>
<evidence type="ECO:0000256" key="2">
    <source>
        <dbReference type="ARBA" id="ARBA00023015"/>
    </source>
</evidence>
<name>A0A5N5QHU3_9AGAM</name>
<dbReference type="GO" id="GO:0000981">
    <property type="term" value="F:DNA-binding transcription factor activity, RNA polymerase II-specific"/>
    <property type="evidence" value="ECO:0007669"/>
    <property type="project" value="TreeGrafter"/>
</dbReference>
<evidence type="ECO:0000313" key="7">
    <source>
        <dbReference type="EMBL" id="KAB5591026.1"/>
    </source>
</evidence>
<dbReference type="AlphaFoldDB" id="A0A5N5QHU3"/>
<dbReference type="PANTHER" id="PTHR31845">
    <property type="entry name" value="FINGER DOMAIN PROTEIN, PUTATIVE-RELATED"/>
    <property type="match status" value="1"/>
</dbReference>
<dbReference type="CDD" id="cd12148">
    <property type="entry name" value="fungal_TF_MHR"/>
    <property type="match status" value="1"/>
</dbReference>
<keyword evidence="5" id="KW-0539">Nucleus</keyword>
<dbReference type="GO" id="GO:0000976">
    <property type="term" value="F:transcription cis-regulatory region binding"/>
    <property type="evidence" value="ECO:0007669"/>
    <property type="project" value="TreeGrafter"/>
</dbReference>
<accession>A0A5N5QHU3</accession>